<evidence type="ECO:0000313" key="10">
    <source>
        <dbReference type="Proteomes" id="UP000441717"/>
    </source>
</evidence>
<feature type="transmembrane region" description="Helical" evidence="8">
    <location>
        <begin position="128"/>
        <end position="149"/>
    </location>
</feature>
<evidence type="ECO:0000256" key="5">
    <source>
        <dbReference type="ARBA" id="ARBA00022960"/>
    </source>
</evidence>
<evidence type="ECO:0000256" key="1">
    <source>
        <dbReference type="ARBA" id="ARBA00004651"/>
    </source>
</evidence>
<evidence type="ECO:0000256" key="8">
    <source>
        <dbReference type="SAM" id="Phobius"/>
    </source>
</evidence>
<keyword evidence="6 8" id="KW-1133">Transmembrane helix</keyword>
<protein>
    <submittedName>
        <fullName evidence="9">Rod shape-determining protein MreD</fullName>
    </submittedName>
</protein>
<evidence type="ECO:0000256" key="2">
    <source>
        <dbReference type="ARBA" id="ARBA00007776"/>
    </source>
</evidence>
<dbReference type="Pfam" id="PF04093">
    <property type="entry name" value="MreD"/>
    <property type="match status" value="1"/>
</dbReference>
<evidence type="ECO:0000313" key="9">
    <source>
        <dbReference type="EMBL" id="MQL51363.1"/>
    </source>
</evidence>
<dbReference type="NCBIfam" id="TIGR03426">
    <property type="entry name" value="shape_MreD"/>
    <property type="match status" value="1"/>
</dbReference>
<feature type="transmembrane region" description="Helical" evidence="8">
    <location>
        <begin position="96"/>
        <end position="122"/>
    </location>
</feature>
<dbReference type="GO" id="GO:0005886">
    <property type="term" value="C:plasma membrane"/>
    <property type="evidence" value="ECO:0007669"/>
    <property type="project" value="UniProtKB-SubCell"/>
</dbReference>
<dbReference type="InterPro" id="IPR017225">
    <property type="entry name" value="Cell_shape_determin_MreD_prd"/>
</dbReference>
<evidence type="ECO:0000256" key="4">
    <source>
        <dbReference type="ARBA" id="ARBA00022692"/>
    </source>
</evidence>
<dbReference type="InterPro" id="IPR007227">
    <property type="entry name" value="Cell_shape_determining_MreD"/>
</dbReference>
<feature type="transmembrane region" description="Helical" evidence="8">
    <location>
        <begin position="66"/>
        <end position="84"/>
    </location>
</feature>
<keyword evidence="10" id="KW-1185">Reference proteome</keyword>
<comment type="similarity">
    <text evidence="2">Belongs to the MreD family.</text>
</comment>
<dbReference type="AlphaFoldDB" id="A0A6N7IP43"/>
<evidence type="ECO:0000256" key="6">
    <source>
        <dbReference type="ARBA" id="ARBA00022989"/>
    </source>
</evidence>
<dbReference type="OrthoDB" id="9796616at2"/>
<keyword evidence="5" id="KW-0133">Cell shape</keyword>
<dbReference type="Gene3D" id="1.10.1760.20">
    <property type="match status" value="1"/>
</dbReference>
<dbReference type="RefSeq" id="WP_152945284.1">
    <property type="nucleotide sequence ID" value="NZ_WHYR01000006.1"/>
</dbReference>
<sequence>MGFLLLPGLLLLALLLQVTVTDMIQIRGVVPDLVFLLVVFFAFVQGRREGAFWGYVAGLLQDLVTGHYFGLNALSMMAAGYLVGWCEGRVYKESSLVVTVVAGLSFLAGQMVHYLLLAFLGVTVPPGIAFLRVIFPAVLYNVLLAPIFYRRFYRMYVKGWFRFGQY</sequence>
<organism evidence="9 10">
    <name type="scientific">Desulfofundulus thermobenzoicus</name>
    <dbReference type="NCBI Taxonomy" id="29376"/>
    <lineage>
        <taxon>Bacteria</taxon>
        <taxon>Bacillati</taxon>
        <taxon>Bacillota</taxon>
        <taxon>Clostridia</taxon>
        <taxon>Eubacteriales</taxon>
        <taxon>Peptococcaceae</taxon>
        <taxon>Desulfofundulus</taxon>
    </lineage>
</organism>
<evidence type="ECO:0000256" key="7">
    <source>
        <dbReference type="ARBA" id="ARBA00023136"/>
    </source>
</evidence>
<gene>
    <name evidence="9" type="primary">mreD</name>
    <name evidence="9" type="ORF">GFC01_03610</name>
</gene>
<keyword evidence="4 8" id="KW-0812">Transmembrane</keyword>
<keyword evidence="3" id="KW-1003">Cell membrane</keyword>
<dbReference type="PIRSF" id="PIRSF037497">
    <property type="entry name" value="MreD_Clostridium/Treponema_prd"/>
    <property type="match status" value="1"/>
</dbReference>
<reference evidence="9 10" key="1">
    <citation type="submission" date="2019-10" db="EMBL/GenBank/DDBJ databases">
        <title>Comparative genomics of sulfur disproportionating microorganisms.</title>
        <authorList>
            <person name="Ward L.M."/>
            <person name="Bertran E."/>
            <person name="Johnston D."/>
        </authorList>
    </citation>
    <scope>NUCLEOTIDE SEQUENCE [LARGE SCALE GENOMIC DNA]</scope>
    <source>
        <strain evidence="9 10">DSM 14055</strain>
    </source>
</reference>
<dbReference type="Proteomes" id="UP000441717">
    <property type="component" value="Unassembled WGS sequence"/>
</dbReference>
<accession>A0A6N7IP43</accession>
<keyword evidence="7 8" id="KW-0472">Membrane</keyword>
<comment type="caution">
    <text evidence="9">The sequence shown here is derived from an EMBL/GenBank/DDBJ whole genome shotgun (WGS) entry which is preliminary data.</text>
</comment>
<dbReference type="GO" id="GO:0008360">
    <property type="term" value="P:regulation of cell shape"/>
    <property type="evidence" value="ECO:0007669"/>
    <property type="project" value="UniProtKB-KW"/>
</dbReference>
<dbReference type="EMBL" id="WHYR01000006">
    <property type="protein sequence ID" value="MQL51363.1"/>
    <property type="molecule type" value="Genomic_DNA"/>
</dbReference>
<comment type="subcellular location">
    <subcellularLocation>
        <location evidence="1">Cell membrane</location>
        <topology evidence="1">Multi-pass membrane protein</topology>
    </subcellularLocation>
</comment>
<proteinExistence type="inferred from homology"/>
<evidence type="ECO:0000256" key="3">
    <source>
        <dbReference type="ARBA" id="ARBA00022475"/>
    </source>
</evidence>
<name>A0A6N7IP43_9FIRM</name>